<dbReference type="EMBL" id="UAUE01000013">
    <property type="protein sequence ID" value="SPY96293.1"/>
    <property type="molecule type" value="Genomic_DNA"/>
</dbReference>
<feature type="chain" id="PRO_5042343364" evidence="6">
    <location>
        <begin position="21"/>
        <end position="233"/>
    </location>
</feature>
<dbReference type="InterPro" id="IPR016147">
    <property type="entry name" value="Pili_assmbl_chaperone_N"/>
</dbReference>
<feature type="domain" description="Pili assembly chaperone C-terminal" evidence="8">
    <location>
        <begin position="162"/>
        <end position="219"/>
    </location>
</feature>
<evidence type="ECO:0000256" key="5">
    <source>
        <dbReference type="ARBA" id="ARBA00023186"/>
    </source>
</evidence>
<evidence type="ECO:0000259" key="7">
    <source>
        <dbReference type="Pfam" id="PF00345"/>
    </source>
</evidence>
<evidence type="ECO:0000256" key="1">
    <source>
        <dbReference type="ARBA" id="ARBA00004418"/>
    </source>
</evidence>
<keyword evidence="4" id="KW-0574">Periplasm</keyword>
<reference evidence="9 11" key="1">
    <citation type="submission" date="2017-05" db="EMBL/GenBank/DDBJ databases">
        <title>Whole genome sequencing of Proteus mirabilis AR_0155.</title>
        <authorList>
            <person name="Conlan S."/>
            <person name="Thomas P.J."/>
            <person name="Mullikin J."/>
            <person name="Frank K.M."/>
            <person name="Segre J.A."/>
        </authorList>
    </citation>
    <scope>NUCLEOTIDE SEQUENCE [LARGE SCALE GENOMIC DNA]</scope>
    <source>
        <strain evidence="9 11">AR_0155</strain>
    </source>
</reference>
<dbReference type="AlphaFoldDB" id="A0A1Z1SWB8"/>
<dbReference type="SUPFAM" id="SSF49354">
    <property type="entry name" value="PapD-like"/>
    <property type="match status" value="1"/>
</dbReference>
<name>A0A1Z1SWB8_PROMI</name>
<comment type="similarity">
    <text evidence="2">Belongs to the periplasmic pilus chaperone family.</text>
</comment>
<feature type="domain" description="Pili assembly chaperone N-terminal" evidence="7">
    <location>
        <begin position="22"/>
        <end position="141"/>
    </location>
</feature>
<dbReference type="InterPro" id="IPR036316">
    <property type="entry name" value="Pili_assmbl_chap_C_dom_sf"/>
</dbReference>
<sequence length="233" mass="27480">MLKKYITYIILLAFTFSSYAAIQISKEKFFYKEQDKEVLFDIKNKSEQKAYIIQSWVSHYNKEDNSEAPFIISPSLIRLAPNDNFTLKIIKTDDIKEINQESVYRVNIKLVPVIDDEMTDKNLLLISLNSIYNLFYTPNNIVNKGDNKDIDFFINDGDFIKINNPTPYFITIAEAKIDSIDMLDKQVTIQPFKHYYIKYKKTTKNIKNKKVHWKIIDEFDKIITATPKELVYE</sequence>
<dbReference type="GO" id="GO:0071555">
    <property type="term" value="P:cell wall organization"/>
    <property type="evidence" value="ECO:0007669"/>
    <property type="project" value="InterPro"/>
</dbReference>
<dbReference type="Pfam" id="PF00345">
    <property type="entry name" value="PapD_N"/>
    <property type="match status" value="1"/>
</dbReference>
<feature type="signal peptide" evidence="6">
    <location>
        <begin position="1"/>
        <end position="20"/>
    </location>
</feature>
<dbReference type="InterPro" id="IPR013783">
    <property type="entry name" value="Ig-like_fold"/>
</dbReference>
<dbReference type="PANTHER" id="PTHR30251">
    <property type="entry name" value="PILUS ASSEMBLY CHAPERONE"/>
    <property type="match status" value="1"/>
</dbReference>
<reference evidence="10 12" key="2">
    <citation type="submission" date="2018-06" db="EMBL/GenBank/DDBJ databases">
        <authorList>
            <consortium name="Pathogen Informatics"/>
            <person name="Doyle S."/>
        </authorList>
    </citation>
    <scope>NUCLEOTIDE SEQUENCE [LARGE SCALE GENOMIC DNA]</scope>
    <source>
        <strain evidence="10 12">NCTC10975</strain>
    </source>
</reference>
<keyword evidence="3 6" id="KW-0732">Signal</keyword>
<dbReference type="PRINTS" id="PR00969">
    <property type="entry name" value="CHAPERONPILI"/>
</dbReference>
<keyword evidence="5" id="KW-0143">Chaperone</keyword>
<evidence type="ECO:0000259" key="8">
    <source>
        <dbReference type="Pfam" id="PF02753"/>
    </source>
</evidence>
<evidence type="ECO:0000256" key="6">
    <source>
        <dbReference type="SAM" id="SignalP"/>
    </source>
</evidence>
<dbReference type="SUPFAM" id="SSF49584">
    <property type="entry name" value="Periplasmic chaperone C-domain"/>
    <property type="match status" value="1"/>
</dbReference>
<evidence type="ECO:0000313" key="10">
    <source>
        <dbReference type="EMBL" id="SPY96293.1"/>
    </source>
</evidence>
<dbReference type="PANTHER" id="PTHR30251:SF2">
    <property type="entry name" value="FIMBRIAL CHAPERONE YADV-RELATED"/>
    <property type="match status" value="1"/>
</dbReference>
<dbReference type="Gene3D" id="2.60.40.10">
    <property type="entry name" value="Immunoglobulins"/>
    <property type="match status" value="2"/>
</dbReference>
<evidence type="ECO:0000313" key="12">
    <source>
        <dbReference type="Proteomes" id="UP000251485"/>
    </source>
</evidence>
<evidence type="ECO:0000256" key="2">
    <source>
        <dbReference type="ARBA" id="ARBA00007399"/>
    </source>
</evidence>
<dbReference type="GO" id="GO:0030288">
    <property type="term" value="C:outer membrane-bounded periplasmic space"/>
    <property type="evidence" value="ECO:0007669"/>
    <property type="project" value="InterPro"/>
</dbReference>
<dbReference type="InterPro" id="IPR008962">
    <property type="entry name" value="PapD-like_sf"/>
</dbReference>
<dbReference type="Proteomes" id="UP000251485">
    <property type="component" value="Unassembled WGS sequence"/>
</dbReference>
<dbReference type="Proteomes" id="UP000195540">
    <property type="component" value="Chromosome"/>
</dbReference>
<proteinExistence type="inferred from homology"/>
<evidence type="ECO:0000313" key="9">
    <source>
        <dbReference type="EMBL" id="ARX34992.1"/>
    </source>
</evidence>
<dbReference type="Pfam" id="PF02753">
    <property type="entry name" value="PapD_C"/>
    <property type="match status" value="1"/>
</dbReference>
<dbReference type="InterPro" id="IPR016148">
    <property type="entry name" value="Pili_assmbl_chaperone_C"/>
</dbReference>
<gene>
    <name evidence="10" type="primary">focC_2</name>
    <name evidence="9" type="ORF">AM402_12810</name>
    <name evidence="10" type="ORF">NCTC10975_02004</name>
</gene>
<dbReference type="InterPro" id="IPR001829">
    <property type="entry name" value="Pili_assmbl_chaperone_bac"/>
</dbReference>
<dbReference type="EMBL" id="CP021694">
    <property type="protein sequence ID" value="ARX34992.1"/>
    <property type="molecule type" value="Genomic_DNA"/>
</dbReference>
<evidence type="ECO:0000256" key="4">
    <source>
        <dbReference type="ARBA" id="ARBA00022764"/>
    </source>
</evidence>
<evidence type="ECO:0000256" key="3">
    <source>
        <dbReference type="ARBA" id="ARBA00022729"/>
    </source>
</evidence>
<evidence type="ECO:0000313" key="11">
    <source>
        <dbReference type="Proteomes" id="UP000195540"/>
    </source>
</evidence>
<accession>A0A1Z1SWB8</accession>
<dbReference type="RefSeq" id="WP_004248005.1">
    <property type="nucleotide sequence ID" value="NZ_BGKV01000067.1"/>
</dbReference>
<comment type="subcellular location">
    <subcellularLocation>
        <location evidence="1">Periplasm</location>
    </subcellularLocation>
</comment>
<protein>
    <submittedName>
        <fullName evidence="9 10">Fimbrial chaperone</fullName>
    </submittedName>
</protein>
<dbReference type="InterPro" id="IPR050643">
    <property type="entry name" value="Periplasmic_pilus_chap"/>
</dbReference>
<organism evidence="10 12">
    <name type="scientific">Proteus mirabilis</name>
    <dbReference type="NCBI Taxonomy" id="584"/>
    <lineage>
        <taxon>Bacteria</taxon>
        <taxon>Pseudomonadati</taxon>
        <taxon>Pseudomonadota</taxon>
        <taxon>Gammaproteobacteria</taxon>
        <taxon>Enterobacterales</taxon>
        <taxon>Morganellaceae</taxon>
        <taxon>Proteus</taxon>
    </lineage>
</organism>